<keyword evidence="2" id="KW-1185">Reference proteome</keyword>
<dbReference type="RefSeq" id="WP_186835560.1">
    <property type="nucleotide sequence ID" value="NZ_JACOOQ010000023.1"/>
</dbReference>
<accession>A0A8I0DPE9</accession>
<proteinExistence type="predicted"/>
<gene>
    <name evidence="1" type="ORF">H8R92_11790</name>
</gene>
<dbReference type="EMBL" id="JACOOQ010000023">
    <property type="protein sequence ID" value="MBC5641080.1"/>
    <property type="molecule type" value="Genomic_DNA"/>
</dbReference>
<dbReference type="AlphaFoldDB" id="A0A8I0DPE9"/>
<dbReference type="Proteomes" id="UP000662088">
    <property type="component" value="Unassembled WGS sequence"/>
</dbReference>
<protein>
    <submittedName>
        <fullName evidence="1">Uncharacterized protein</fullName>
    </submittedName>
</protein>
<evidence type="ECO:0000313" key="2">
    <source>
        <dbReference type="Proteomes" id="UP000662088"/>
    </source>
</evidence>
<organism evidence="1 2">
    <name type="scientific">Clostridium lentum</name>
    <dbReference type="NCBI Taxonomy" id="2763037"/>
    <lineage>
        <taxon>Bacteria</taxon>
        <taxon>Bacillati</taxon>
        <taxon>Bacillota</taxon>
        <taxon>Clostridia</taxon>
        <taxon>Eubacteriales</taxon>
        <taxon>Clostridiaceae</taxon>
        <taxon>Clostridium</taxon>
    </lineage>
</organism>
<name>A0A8I0DPE9_9CLOT</name>
<comment type="caution">
    <text evidence="1">The sequence shown here is derived from an EMBL/GenBank/DDBJ whole genome shotgun (WGS) entry which is preliminary data.</text>
</comment>
<evidence type="ECO:0000313" key="1">
    <source>
        <dbReference type="EMBL" id="MBC5641080.1"/>
    </source>
</evidence>
<sequence>MIYKKDVNFPYPLLTNTSNSYDGCNFILDVNLDENTNNYRFQINYEIGSPFINNLLEDGQAQLILVIQSKDNKFYNLGLNEKVKEIPKNRISLSKRTTLQLLIKAKDEICFKENMDLSSFFEEFKDEIIVPKSSILGFSNSVIFEGSNAKPLELFEKKIDPNLKSDIKIELNSETIVINYKNDALQFIDSPQSATLNNPYVYMGLQKALFQFIKNNSRNGEEEVDLESIDSPENGLDFKLYNLMKKKMITEVNIDNMDEVIYAISDKVIEKYCAAVRRLYSDGN</sequence>
<reference evidence="1" key="1">
    <citation type="submission" date="2020-08" db="EMBL/GenBank/DDBJ databases">
        <title>Genome public.</title>
        <authorList>
            <person name="Liu C."/>
            <person name="Sun Q."/>
        </authorList>
    </citation>
    <scope>NUCLEOTIDE SEQUENCE</scope>
    <source>
        <strain evidence="1">NSJ-42</strain>
    </source>
</reference>